<dbReference type="EMBL" id="JADOTX010000001">
    <property type="protein sequence ID" value="MBG6065510.1"/>
    <property type="molecule type" value="Genomic_DNA"/>
</dbReference>
<gene>
    <name evidence="1" type="ORF">IW248_001797</name>
</gene>
<sequence length="35" mass="3737">MVTLDETMRRLAADRDEERCSADAAVDLGELAAAA</sequence>
<name>A0ABS0JEL6_9ACTN</name>
<evidence type="ECO:0000313" key="1">
    <source>
        <dbReference type="EMBL" id="MBG6065510.1"/>
    </source>
</evidence>
<dbReference type="Proteomes" id="UP000614915">
    <property type="component" value="Unassembled WGS sequence"/>
</dbReference>
<keyword evidence="2" id="KW-1185">Reference proteome</keyword>
<evidence type="ECO:0000313" key="2">
    <source>
        <dbReference type="Proteomes" id="UP000614915"/>
    </source>
</evidence>
<proteinExistence type="predicted"/>
<organism evidence="1 2">
    <name type="scientific">Micromonospora ureilytica</name>
    <dbReference type="NCBI Taxonomy" id="709868"/>
    <lineage>
        <taxon>Bacteria</taxon>
        <taxon>Bacillati</taxon>
        <taxon>Actinomycetota</taxon>
        <taxon>Actinomycetes</taxon>
        <taxon>Micromonosporales</taxon>
        <taxon>Micromonosporaceae</taxon>
        <taxon>Micromonospora</taxon>
    </lineage>
</organism>
<protein>
    <submittedName>
        <fullName evidence="1">Uncharacterized protein</fullName>
    </submittedName>
</protein>
<accession>A0ABS0JEL6</accession>
<comment type="caution">
    <text evidence="1">The sequence shown here is derived from an EMBL/GenBank/DDBJ whole genome shotgun (WGS) entry which is preliminary data.</text>
</comment>
<reference evidence="1 2" key="1">
    <citation type="submission" date="2020-11" db="EMBL/GenBank/DDBJ databases">
        <title>Sequencing the genomes of 1000 actinobacteria strains.</title>
        <authorList>
            <person name="Klenk H.-P."/>
        </authorList>
    </citation>
    <scope>NUCLEOTIDE SEQUENCE [LARGE SCALE GENOMIC DNA]</scope>
    <source>
        <strain evidence="1 2">DSM 101692</strain>
    </source>
</reference>